<sequence length="133" mass="15265">MADQSMRGQGLFATKDFQKILPLEFQFVNFLMDDSNKSTSIPNYSDYVGAVDIRMADQSMCGHKRCPKDPFSSPSAYAAFVLWQKFVESRTRSLSSNESEWDSHMLSIVLCRSCRKDCFCCWDLIRVMVLYVG</sequence>
<keyword evidence="2" id="KW-1185">Reference proteome</keyword>
<gene>
    <name evidence="1" type="ORF">O6H91_17G079700</name>
</gene>
<protein>
    <submittedName>
        <fullName evidence="1">Uncharacterized protein</fullName>
    </submittedName>
</protein>
<reference evidence="2" key="1">
    <citation type="journal article" date="2024" name="Proc. Natl. Acad. Sci. U.S.A.">
        <title>Extraordinary preservation of gene collinearity over three hundred million years revealed in homosporous lycophytes.</title>
        <authorList>
            <person name="Li C."/>
            <person name="Wickell D."/>
            <person name="Kuo L.Y."/>
            <person name="Chen X."/>
            <person name="Nie B."/>
            <person name="Liao X."/>
            <person name="Peng D."/>
            <person name="Ji J."/>
            <person name="Jenkins J."/>
            <person name="Williams M."/>
            <person name="Shu S."/>
            <person name="Plott C."/>
            <person name="Barry K."/>
            <person name="Rajasekar S."/>
            <person name="Grimwood J."/>
            <person name="Han X."/>
            <person name="Sun S."/>
            <person name="Hou Z."/>
            <person name="He W."/>
            <person name="Dai G."/>
            <person name="Sun C."/>
            <person name="Schmutz J."/>
            <person name="Leebens-Mack J.H."/>
            <person name="Li F.W."/>
            <person name="Wang L."/>
        </authorList>
    </citation>
    <scope>NUCLEOTIDE SEQUENCE [LARGE SCALE GENOMIC DNA]</scope>
    <source>
        <strain evidence="2">cv. PW_Plant_1</strain>
    </source>
</reference>
<evidence type="ECO:0000313" key="1">
    <source>
        <dbReference type="EMBL" id="KAJ7526053.1"/>
    </source>
</evidence>
<organism evidence="1 2">
    <name type="scientific">Diphasiastrum complanatum</name>
    <name type="common">Issler's clubmoss</name>
    <name type="synonym">Lycopodium complanatum</name>
    <dbReference type="NCBI Taxonomy" id="34168"/>
    <lineage>
        <taxon>Eukaryota</taxon>
        <taxon>Viridiplantae</taxon>
        <taxon>Streptophyta</taxon>
        <taxon>Embryophyta</taxon>
        <taxon>Tracheophyta</taxon>
        <taxon>Lycopodiopsida</taxon>
        <taxon>Lycopodiales</taxon>
        <taxon>Lycopodiaceae</taxon>
        <taxon>Lycopodioideae</taxon>
        <taxon>Diphasiastrum</taxon>
    </lineage>
</organism>
<accession>A0ACC2B8G3</accession>
<evidence type="ECO:0000313" key="2">
    <source>
        <dbReference type="Proteomes" id="UP001162992"/>
    </source>
</evidence>
<comment type="caution">
    <text evidence="1">The sequence shown here is derived from an EMBL/GenBank/DDBJ whole genome shotgun (WGS) entry which is preliminary data.</text>
</comment>
<dbReference type="Proteomes" id="UP001162992">
    <property type="component" value="Chromosome 17"/>
</dbReference>
<name>A0ACC2B8G3_DIPCM</name>
<proteinExistence type="predicted"/>
<dbReference type="EMBL" id="CM055108">
    <property type="protein sequence ID" value="KAJ7526053.1"/>
    <property type="molecule type" value="Genomic_DNA"/>
</dbReference>